<reference evidence="2" key="1">
    <citation type="journal article" date="2020" name="Stud. Mycol.">
        <title>101 Dothideomycetes genomes: a test case for predicting lifestyles and emergence of pathogens.</title>
        <authorList>
            <person name="Haridas S."/>
            <person name="Albert R."/>
            <person name="Binder M."/>
            <person name="Bloem J."/>
            <person name="Labutti K."/>
            <person name="Salamov A."/>
            <person name="Andreopoulos B."/>
            <person name="Baker S."/>
            <person name="Barry K."/>
            <person name="Bills G."/>
            <person name="Bluhm B."/>
            <person name="Cannon C."/>
            <person name="Castanera R."/>
            <person name="Culley D."/>
            <person name="Daum C."/>
            <person name="Ezra D."/>
            <person name="Gonzalez J."/>
            <person name="Henrissat B."/>
            <person name="Kuo A."/>
            <person name="Liang C."/>
            <person name="Lipzen A."/>
            <person name="Lutzoni F."/>
            <person name="Magnuson J."/>
            <person name="Mondo S."/>
            <person name="Nolan M."/>
            <person name="Ohm R."/>
            <person name="Pangilinan J."/>
            <person name="Park H.-J."/>
            <person name="Ramirez L."/>
            <person name="Alfaro M."/>
            <person name="Sun H."/>
            <person name="Tritt A."/>
            <person name="Yoshinaga Y."/>
            <person name="Zwiers L.-H."/>
            <person name="Turgeon B."/>
            <person name="Goodwin S."/>
            <person name="Spatafora J."/>
            <person name="Crous P."/>
            <person name="Grigoriev I."/>
        </authorList>
    </citation>
    <scope>NUCLEOTIDE SEQUENCE</scope>
    <source>
        <strain evidence="2">CBS 260.36</strain>
    </source>
</reference>
<name>A0A9P4IX09_9PEZI</name>
<keyword evidence="3" id="KW-1185">Reference proteome</keyword>
<sequence length="349" mass="38637">MSDSLSKSWNEESVADFFNVEVPAKLGPQRASAVTPQTCTQLAKQVLKTEDLQLVDFQGAASFTLISHDAGKIFQVRRSILDDGLLALAAKVYQSLTPSMLRLTECNDFPLPVYIADIVAGTHMIHLLPTPPDLPTPEDRFYQTAIDLARFHAKALQFPQETCQTNGWTSNAQVLLDGLLKDPVLARLAPELLPVITESRTHLHLLDTLPPVLTHADLGVVNLFADEQTGALTGVIDWDHATIERFGMTIWSLYENFLSCRSKEGIVFYEQPLRSKLENAFWGELRSSTAEVLDSTTSGPAVRAAAVAGAITRYLDLETLEDETEDHEFYLQRAKGFLPAMPKVIESDL</sequence>
<dbReference type="Pfam" id="PF01636">
    <property type="entry name" value="APH"/>
    <property type="match status" value="1"/>
</dbReference>
<gene>
    <name evidence="2" type="ORF">K461DRAFT_295526</name>
</gene>
<dbReference type="AlphaFoldDB" id="A0A9P4IX09"/>
<dbReference type="OrthoDB" id="5598852at2759"/>
<dbReference type="SUPFAM" id="SSF56112">
    <property type="entry name" value="Protein kinase-like (PK-like)"/>
    <property type="match status" value="1"/>
</dbReference>
<organism evidence="2 3">
    <name type="scientific">Myriangium duriaei CBS 260.36</name>
    <dbReference type="NCBI Taxonomy" id="1168546"/>
    <lineage>
        <taxon>Eukaryota</taxon>
        <taxon>Fungi</taxon>
        <taxon>Dikarya</taxon>
        <taxon>Ascomycota</taxon>
        <taxon>Pezizomycotina</taxon>
        <taxon>Dothideomycetes</taxon>
        <taxon>Dothideomycetidae</taxon>
        <taxon>Myriangiales</taxon>
        <taxon>Myriangiaceae</taxon>
        <taxon>Myriangium</taxon>
    </lineage>
</organism>
<feature type="domain" description="Aminoglycoside phosphotransferase" evidence="1">
    <location>
        <begin position="111"/>
        <end position="252"/>
    </location>
</feature>
<evidence type="ECO:0000313" key="2">
    <source>
        <dbReference type="EMBL" id="KAF2151478.1"/>
    </source>
</evidence>
<accession>A0A9P4IX09</accession>
<dbReference type="InterPro" id="IPR011009">
    <property type="entry name" value="Kinase-like_dom_sf"/>
</dbReference>
<dbReference type="EMBL" id="ML996088">
    <property type="protein sequence ID" value="KAF2151478.1"/>
    <property type="molecule type" value="Genomic_DNA"/>
</dbReference>
<dbReference type="Gene3D" id="3.90.1200.10">
    <property type="match status" value="1"/>
</dbReference>
<dbReference type="InterPro" id="IPR002575">
    <property type="entry name" value="Aminoglycoside_PTrfase"/>
</dbReference>
<dbReference type="Proteomes" id="UP000799439">
    <property type="component" value="Unassembled WGS sequence"/>
</dbReference>
<evidence type="ECO:0000259" key="1">
    <source>
        <dbReference type="Pfam" id="PF01636"/>
    </source>
</evidence>
<protein>
    <recommendedName>
        <fullName evidence="1">Aminoglycoside phosphotransferase domain-containing protein</fullName>
    </recommendedName>
</protein>
<comment type="caution">
    <text evidence="2">The sequence shown here is derived from an EMBL/GenBank/DDBJ whole genome shotgun (WGS) entry which is preliminary data.</text>
</comment>
<proteinExistence type="predicted"/>
<evidence type="ECO:0000313" key="3">
    <source>
        <dbReference type="Proteomes" id="UP000799439"/>
    </source>
</evidence>